<organism evidence="6">
    <name type="scientific">uncultured bacterium EIL80E09</name>
    <dbReference type="NCBI Taxonomy" id="1768207"/>
    <lineage>
        <taxon>Bacteria</taxon>
        <taxon>environmental samples</taxon>
    </lineage>
</organism>
<evidence type="ECO:0000256" key="3">
    <source>
        <dbReference type="ARBA" id="ARBA00022989"/>
    </source>
</evidence>
<evidence type="ECO:0000256" key="1">
    <source>
        <dbReference type="ARBA" id="ARBA00004370"/>
    </source>
</evidence>
<evidence type="ECO:0000256" key="5">
    <source>
        <dbReference type="SAM" id="Phobius"/>
    </source>
</evidence>
<dbReference type="PANTHER" id="PTHR35371:SF1">
    <property type="entry name" value="BLR7753 PROTEIN"/>
    <property type="match status" value="1"/>
</dbReference>
<comment type="subcellular location">
    <subcellularLocation>
        <location evidence="1">Membrane</location>
    </subcellularLocation>
</comment>
<feature type="transmembrane region" description="Helical" evidence="5">
    <location>
        <begin position="6"/>
        <end position="24"/>
    </location>
</feature>
<dbReference type="Gene3D" id="1.20.120.550">
    <property type="entry name" value="Membrane associated eicosanoid/glutathione metabolism-like domain"/>
    <property type="match status" value="1"/>
</dbReference>
<dbReference type="PANTHER" id="PTHR35371">
    <property type="entry name" value="INNER MEMBRANE PROTEIN"/>
    <property type="match status" value="1"/>
</dbReference>
<protein>
    <submittedName>
        <fullName evidence="6">Putative MAPEG family protein</fullName>
    </submittedName>
</protein>
<keyword evidence="2 5" id="KW-0812">Transmembrane</keyword>
<feature type="transmembrane region" description="Helical" evidence="5">
    <location>
        <begin position="63"/>
        <end position="91"/>
    </location>
</feature>
<dbReference type="InterPro" id="IPR001129">
    <property type="entry name" value="Membr-assoc_MAPEG"/>
</dbReference>
<keyword evidence="3 5" id="KW-1133">Transmembrane helix</keyword>
<accession>A0A0U2XMC6</accession>
<proteinExistence type="predicted"/>
<evidence type="ECO:0000313" key="6">
    <source>
        <dbReference type="EMBL" id="ALS55963.1"/>
    </source>
</evidence>
<dbReference type="GO" id="GO:0016020">
    <property type="term" value="C:membrane"/>
    <property type="evidence" value="ECO:0007669"/>
    <property type="project" value="UniProtKB-SubCell"/>
</dbReference>
<dbReference type="SUPFAM" id="SSF161084">
    <property type="entry name" value="MAPEG domain-like"/>
    <property type="match status" value="1"/>
</dbReference>
<name>A0A0U2XMC6_9BACT</name>
<keyword evidence="4 5" id="KW-0472">Membrane</keyword>
<dbReference type="Pfam" id="PF01124">
    <property type="entry name" value="MAPEG"/>
    <property type="match status" value="1"/>
</dbReference>
<feature type="transmembrane region" description="Helical" evidence="5">
    <location>
        <begin position="103"/>
        <end position="122"/>
    </location>
</feature>
<evidence type="ECO:0000256" key="2">
    <source>
        <dbReference type="ARBA" id="ARBA00022692"/>
    </source>
</evidence>
<dbReference type="AlphaFoldDB" id="A0A0U2XMC6"/>
<reference evidence="6" key="1">
    <citation type="journal article" date="2016" name="ISME J.">
        <title>Functional metagenomic screen reveals new and diverse microbial rhodopsins.</title>
        <authorList>
            <person name="Pushkarev A."/>
            <person name="Beja O."/>
        </authorList>
    </citation>
    <scope>NUCLEOTIDE SEQUENCE</scope>
</reference>
<evidence type="ECO:0000256" key="4">
    <source>
        <dbReference type="ARBA" id="ARBA00023136"/>
    </source>
</evidence>
<dbReference type="InterPro" id="IPR023352">
    <property type="entry name" value="MAPEG-like_dom_sf"/>
</dbReference>
<dbReference type="EMBL" id="KT201083">
    <property type="protein sequence ID" value="ALS55963.1"/>
    <property type="molecule type" value="Genomic_DNA"/>
</dbReference>
<sequence length="123" mass="14248">MLYIVLATMLMYLIHLMLPTLLTFRNNPDYSNVKQLINRDTNIPNHVIRIHAATENLKESLPIFFACAVLSIVIGVDSFLYALCWIIFRIAYVFCYVYKLNPYRSIVWMGSIVCLVLMAINLI</sequence>